<feature type="chain" id="PRO_5040339030" evidence="2">
    <location>
        <begin position="19"/>
        <end position="144"/>
    </location>
</feature>
<dbReference type="EMBL" id="ML996084">
    <property type="protein sequence ID" value="KAF2154377.1"/>
    <property type="molecule type" value="Genomic_DNA"/>
</dbReference>
<comment type="caution">
    <text evidence="3">The sequence shown here is derived from an EMBL/GenBank/DDBJ whole genome shotgun (WGS) entry which is preliminary data.</text>
</comment>
<organism evidence="3 4">
    <name type="scientific">Myriangium duriaei CBS 260.36</name>
    <dbReference type="NCBI Taxonomy" id="1168546"/>
    <lineage>
        <taxon>Eukaryota</taxon>
        <taxon>Fungi</taxon>
        <taxon>Dikarya</taxon>
        <taxon>Ascomycota</taxon>
        <taxon>Pezizomycotina</taxon>
        <taxon>Dothideomycetes</taxon>
        <taxon>Dothideomycetidae</taxon>
        <taxon>Myriangiales</taxon>
        <taxon>Myriangiaceae</taxon>
        <taxon>Myriangium</taxon>
    </lineage>
</organism>
<evidence type="ECO:0000313" key="4">
    <source>
        <dbReference type="Proteomes" id="UP000799439"/>
    </source>
</evidence>
<dbReference type="Proteomes" id="UP000799439">
    <property type="component" value="Unassembled WGS sequence"/>
</dbReference>
<feature type="region of interest" description="Disordered" evidence="1">
    <location>
        <begin position="123"/>
        <end position="144"/>
    </location>
</feature>
<reference evidence="3" key="1">
    <citation type="journal article" date="2020" name="Stud. Mycol.">
        <title>101 Dothideomycetes genomes: a test case for predicting lifestyles and emergence of pathogens.</title>
        <authorList>
            <person name="Haridas S."/>
            <person name="Albert R."/>
            <person name="Binder M."/>
            <person name="Bloem J."/>
            <person name="Labutti K."/>
            <person name="Salamov A."/>
            <person name="Andreopoulos B."/>
            <person name="Baker S."/>
            <person name="Barry K."/>
            <person name="Bills G."/>
            <person name="Bluhm B."/>
            <person name="Cannon C."/>
            <person name="Castanera R."/>
            <person name="Culley D."/>
            <person name="Daum C."/>
            <person name="Ezra D."/>
            <person name="Gonzalez J."/>
            <person name="Henrissat B."/>
            <person name="Kuo A."/>
            <person name="Liang C."/>
            <person name="Lipzen A."/>
            <person name="Lutzoni F."/>
            <person name="Magnuson J."/>
            <person name="Mondo S."/>
            <person name="Nolan M."/>
            <person name="Ohm R."/>
            <person name="Pangilinan J."/>
            <person name="Park H.-J."/>
            <person name="Ramirez L."/>
            <person name="Alfaro M."/>
            <person name="Sun H."/>
            <person name="Tritt A."/>
            <person name="Yoshinaga Y."/>
            <person name="Zwiers L.-H."/>
            <person name="Turgeon B."/>
            <person name="Goodwin S."/>
            <person name="Spatafora J."/>
            <person name="Crous P."/>
            <person name="Grigoriev I."/>
        </authorList>
    </citation>
    <scope>NUCLEOTIDE SEQUENCE</scope>
    <source>
        <strain evidence="3">CBS 260.36</strain>
    </source>
</reference>
<feature type="signal peptide" evidence="2">
    <location>
        <begin position="1"/>
        <end position="18"/>
    </location>
</feature>
<name>A0A9P4MIK3_9PEZI</name>
<keyword evidence="2" id="KW-0732">Signal</keyword>
<keyword evidence="4" id="KW-1185">Reference proteome</keyword>
<proteinExistence type="predicted"/>
<dbReference type="AlphaFoldDB" id="A0A9P4MIK3"/>
<protein>
    <submittedName>
        <fullName evidence="3">Uncharacterized protein</fullName>
    </submittedName>
</protein>
<accession>A0A9P4MIK3</accession>
<feature type="compositionally biased region" description="Basic residues" evidence="1">
    <location>
        <begin position="131"/>
        <end position="144"/>
    </location>
</feature>
<sequence length="144" mass="15161">MVRSGIVSCVLLAASSYATIVSIRLSDGKPGDMTGGWIWIPDNQAATVLKNAGTWMDASGGMQTPVSKGVIIGASGTSPHQTLESISKTFAKNGIKVEKTSSNPKDLPPNFATTDEQFAINGVKGLTLQKNPRKSSKQGKRWAA</sequence>
<gene>
    <name evidence="3" type="ORF">K461DRAFT_320512</name>
</gene>
<evidence type="ECO:0000256" key="1">
    <source>
        <dbReference type="SAM" id="MobiDB-lite"/>
    </source>
</evidence>
<evidence type="ECO:0000256" key="2">
    <source>
        <dbReference type="SAM" id="SignalP"/>
    </source>
</evidence>
<evidence type="ECO:0000313" key="3">
    <source>
        <dbReference type="EMBL" id="KAF2154377.1"/>
    </source>
</evidence>